<keyword evidence="4 8" id="KW-0012">Acyltransferase</keyword>
<dbReference type="SUPFAM" id="SSF51230">
    <property type="entry name" value="Single hybrid motif"/>
    <property type="match status" value="1"/>
</dbReference>
<comment type="cofactor">
    <cofactor evidence="1 4">
        <name>(R)-lipoate</name>
        <dbReference type="ChEBI" id="CHEBI:83088"/>
    </cofactor>
</comment>
<dbReference type="SUPFAM" id="SSF52777">
    <property type="entry name" value="CoA-dependent acyltransferases"/>
    <property type="match status" value="1"/>
</dbReference>
<dbReference type="PROSITE" id="PS00189">
    <property type="entry name" value="LIPOYL"/>
    <property type="match status" value="1"/>
</dbReference>
<sequence length="429" mass="44374">MPALGSDMDEGTLNEWLVKPGDTVTRGQIVAVVETTKAAVEIECWHDGVVAELLVPVGQTVSVGTPLAMLAESGEEVTAAPPAPQPVAAPAPVAVAPAAVAPTVSAPPAPAVPAPAFAAPAAPGHRRWVSPAARRLAASSGVDLDAVTGTGPQGAVTLSDVEHAATGQPAVTTPTPPAVTVPEPAVTRPAPEAIAKPAATSRTPAERAAEMRKSIAAAMSRSKREIPHYYLAHEIMMHTALSWLAERNSTRSVTERVLPAVLQIKAVALAAQRYAEFNGFWRQDGFEPAEGVHVGVAISLRGGGLVAPAIHDVPKRGLDELMADLTDLVARARAGSLRSSEMSDPTITVTNMGDQGVDAVFGVIYPQQVAIVGFGKPADRVCVIDSGIRVVPTVQATLSGDHRASDGHRGGLFLSAVNELLTDPQLLED</sequence>
<evidence type="ECO:0000256" key="1">
    <source>
        <dbReference type="ARBA" id="ARBA00001938"/>
    </source>
</evidence>
<keyword evidence="8" id="KW-0670">Pyruvate</keyword>
<dbReference type="SUPFAM" id="SSF47005">
    <property type="entry name" value="Peripheral subunit-binding domain of 2-oxo acid dehydrogenase complex"/>
    <property type="match status" value="1"/>
</dbReference>
<dbReference type="PANTHER" id="PTHR23151:SF90">
    <property type="entry name" value="DIHYDROLIPOYLLYSINE-RESIDUE ACETYLTRANSFERASE COMPONENT OF PYRUVATE DEHYDROGENASE COMPLEX, MITOCHONDRIAL-RELATED"/>
    <property type="match status" value="1"/>
</dbReference>
<keyword evidence="4 8" id="KW-0808">Transferase</keyword>
<feature type="region of interest" description="Disordered" evidence="5">
    <location>
        <begin position="189"/>
        <end position="208"/>
    </location>
</feature>
<dbReference type="PANTHER" id="PTHR23151">
    <property type="entry name" value="DIHYDROLIPOAMIDE ACETYL/SUCCINYL-TRANSFERASE-RELATED"/>
    <property type="match status" value="1"/>
</dbReference>
<dbReference type="InterPro" id="IPR003016">
    <property type="entry name" value="2-oxoA_DH_lipoyl-BS"/>
</dbReference>
<dbReference type="Pfam" id="PF00198">
    <property type="entry name" value="2-oxoacid_dh"/>
    <property type="match status" value="1"/>
</dbReference>
<evidence type="ECO:0000313" key="8">
    <source>
        <dbReference type="EMBL" id="AFM15825.1"/>
    </source>
</evidence>
<dbReference type="InterPro" id="IPR023213">
    <property type="entry name" value="CAT-like_dom_sf"/>
</dbReference>
<dbReference type="GO" id="GO:0045254">
    <property type="term" value="C:pyruvate dehydrogenase complex"/>
    <property type="evidence" value="ECO:0007669"/>
    <property type="project" value="InterPro"/>
</dbReference>
<organism evidence="8 9">
    <name type="scientific">Mycolicibacterium chubuense (strain NBB4)</name>
    <name type="common">Mycobacterium chubuense</name>
    <dbReference type="NCBI Taxonomy" id="710421"/>
    <lineage>
        <taxon>Bacteria</taxon>
        <taxon>Bacillati</taxon>
        <taxon>Actinomycetota</taxon>
        <taxon>Actinomycetes</taxon>
        <taxon>Mycobacteriales</taxon>
        <taxon>Mycobacteriaceae</taxon>
        <taxon>Mycolicibacterium</taxon>
    </lineage>
</organism>
<dbReference type="AlphaFoldDB" id="I4BEW8"/>
<keyword evidence="9" id="KW-1185">Reference proteome</keyword>
<gene>
    <name evidence="8" type="ordered locus">Mycch_1015</name>
</gene>
<feature type="domain" description="Peripheral subunit-binding (PSBD)" evidence="7">
    <location>
        <begin position="128"/>
        <end position="165"/>
    </location>
</feature>
<dbReference type="Gene3D" id="3.30.559.10">
    <property type="entry name" value="Chloramphenicol acetyltransferase-like domain"/>
    <property type="match status" value="1"/>
</dbReference>
<dbReference type="PROSITE" id="PS51826">
    <property type="entry name" value="PSBD"/>
    <property type="match status" value="1"/>
</dbReference>
<dbReference type="InterPro" id="IPR001078">
    <property type="entry name" value="2-oxoacid_DH_actylTfrase"/>
</dbReference>
<dbReference type="HOGENOM" id="CLU_016733_10_2_11"/>
<dbReference type="Proteomes" id="UP000006057">
    <property type="component" value="Chromosome"/>
</dbReference>
<dbReference type="STRING" id="710421.Mycch_1015"/>
<dbReference type="InterPro" id="IPR004167">
    <property type="entry name" value="PSBD"/>
</dbReference>
<evidence type="ECO:0000256" key="5">
    <source>
        <dbReference type="SAM" id="MobiDB-lite"/>
    </source>
</evidence>
<dbReference type="InterPro" id="IPR000089">
    <property type="entry name" value="Biotin_lipoyl"/>
</dbReference>
<dbReference type="GO" id="GO:0006086">
    <property type="term" value="P:pyruvate decarboxylation to acetyl-CoA"/>
    <property type="evidence" value="ECO:0007669"/>
    <property type="project" value="InterPro"/>
</dbReference>
<dbReference type="PATRIC" id="fig|710421.3.peg.1022"/>
<protein>
    <recommendedName>
        <fullName evidence="4">Dihydrolipoamide acetyltransferase component of pyruvate dehydrogenase complex</fullName>
        <ecNumber evidence="4">2.3.1.-</ecNumber>
    </recommendedName>
</protein>
<dbReference type="EC" id="2.3.1.-" evidence="4"/>
<dbReference type="GO" id="GO:0016746">
    <property type="term" value="F:acyltransferase activity"/>
    <property type="evidence" value="ECO:0007669"/>
    <property type="project" value="UniProtKB-KW"/>
</dbReference>
<evidence type="ECO:0000313" key="9">
    <source>
        <dbReference type="Proteomes" id="UP000006057"/>
    </source>
</evidence>
<proteinExistence type="inferred from homology"/>
<evidence type="ECO:0000259" key="6">
    <source>
        <dbReference type="PROSITE" id="PS50968"/>
    </source>
</evidence>
<dbReference type="InterPro" id="IPR036625">
    <property type="entry name" value="E3-bd_dom_sf"/>
</dbReference>
<dbReference type="InterPro" id="IPR045257">
    <property type="entry name" value="E2/Pdx1"/>
</dbReference>
<dbReference type="InterPro" id="IPR011053">
    <property type="entry name" value="Single_hybrid_motif"/>
</dbReference>
<dbReference type="Pfam" id="PF02817">
    <property type="entry name" value="E3_binding"/>
    <property type="match status" value="1"/>
</dbReference>
<dbReference type="EMBL" id="CP003053">
    <property type="protein sequence ID" value="AFM15825.1"/>
    <property type="molecule type" value="Genomic_DNA"/>
</dbReference>
<dbReference type="eggNOG" id="COG0508">
    <property type="taxonomic scope" value="Bacteria"/>
</dbReference>
<evidence type="ECO:0000259" key="7">
    <source>
        <dbReference type="PROSITE" id="PS51826"/>
    </source>
</evidence>
<dbReference type="Gene3D" id="4.10.320.10">
    <property type="entry name" value="E3-binding domain"/>
    <property type="match status" value="1"/>
</dbReference>
<evidence type="ECO:0000256" key="2">
    <source>
        <dbReference type="ARBA" id="ARBA00007317"/>
    </source>
</evidence>
<name>I4BEW8_MYCCN</name>
<feature type="domain" description="Lipoyl-binding" evidence="6">
    <location>
        <begin position="1"/>
        <end position="71"/>
    </location>
</feature>
<dbReference type="KEGG" id="mcb:Mycch_1015"/>
<evidence type="ECO:0000256" key="3">
    <source>
        <dbReference type="ARBA" id="ARBA00022823"/>
    </source>
</evidence>
<reference evidence="8 9" key="1">
    <citation type="submission" date="2012-06" db="EMBL/GenBank/DDBJ databases">
        <title>Complete sequence of chromosome of Mycobacterium chubuense NBB4.</title>
        <authorList>
            <consortium name="US DOE Joint Genome Institute"/>
            <person name="Lucas S."/>
            <person name="Han J."/>
            <person name="Lapidus A."/>
            <person name="Cheng J.-F."/>
            <person name="Goodwin L."/>
            <person name="Pitluck S."/>
            <person name="Peters L."/>
            <person name="Mikhailova N."/>
            <person name="Teshima H."/>
            <person name="Detter J.C."/>
            <person name="Han C."/>
            <person name="Tapia R."/>
            <person name="Land M."/>
            <person name="Hauser L."/>
            <person name="Kyrpides N."/>
            <person name="Ivanova N."/>
            <person name="Pagani I."/>
            <person name="Mattes T."/>
            <person name="Holmes A."/>
            <person name="Rutledge P."/>
            <person name="Paulsen I."/>
            <person name="Coleman N."/>
            <person name="Woyke T."/>
        </authorList>
    </citation>
    <scope>NUCLEOTIDE SEQUENCE [LARGE SCALE GENOMIC DNA]</scope>
    <source>
        <strain evidence="8 9">NBB4</strain>
    </source>
</reference>
<dbReference type="CDD" id="cd06849">
    <property type="entry name" value="lipoyl_domain"/>
    <property type="match status" value="1"/>
</dbReference>
<dbReference type="Pfam" id="PF00364">
    <property type="entry name" value="Biotin_lipoyl"/>
    <property type="match status" value="1"/>
</dbReference>
<comment type="similarity">
    <text evidence="2 4">Belongs to the 2-oxoacid dehydrogenase family.</text>
</comment>
<dbReference type="Gene3D" id="2.40.50.100">
    <property type="match status" value="1"/>
</dbReference>
<keyword evidence="3 4" id="KW-0450">Lipoyl</keyword>
<accession>I4BEW8</accession>
<dbReference type="PROSITE" id="PS50968">
    <property type="entry name" value="BIOTINYL_LIPOYL"/>
    <property type="match status" value="1"/>
</dbReference>
<evidence type="ECO:0000256" key="4">
    <source>
        <dbReference type="RuleBase" id="RU003423"/>
    </source>
</evidence>